<protein>
    <submittedName>
        <fullName evidence="1">16976_t:CDS:1</fullName>
    </submittedName>
</protein>
<gene>
    <name evidence="1" type="ORF">CPELLU_LOCUS10901</name>
</gene>
<comment type="caution">
    <text evidence="1">The sequence shown here is derived from an EMBL/GenBank/DDBJ whole genome shotgun (WGS) entry which is preliminary data.</text>
</comment>
<proteinExistence type="predicted"/>
<accession>A0A9N9HKN6</accession>
<evidence type="ECO:0000313" key="1">
    <source>
        <dbReference type="EMBL" id="CAG8682966.1"/>
    </source>
</evidence>
<name>A0A9N9HKN6_9GLOM</name>
<organism evidence="1 2">
    <name type="scientific">Cetraspora pellucida</name>
    <dbReference type="NCBI Taxonomy" id="1433469"/>
    <lineage>
        <taxon>Eukaryota</taxon>
        <taxon>Fungi</taxon>
        <taxon>Fungi incertae sedis</taxon>
        <taxon>Mucoromycota</taxon>
        <taxon>Glomeromycotina</taxon>
        <taxon>Glomeromycetes</taxon>
        <taxon>Diversisporales</taxon>
        <taxon>Gigasporaceae</taxon>
        <taxon>Cetraspora</taxon>
    </lineage>
</organism>
<reference evidence="1" key="1">
    <citation type="submission" date="2021-06" db="EMBL/GenBank/DDBJ databases">
        <authorList>
            <person name="Kallberg Y."/>
            <person name="Tangrot J."/>
            <person name="Rosling A."/>
        </authorList>
    </citation>
    <scope>NUCLEOTIDE SEQUENCE</scope>
    <source>
        <strain evidence="1">FL966</strain>
    </source>
</reference>
<keyword evidence="2" id="KW-1185">Reference proteome</keyword>
<sequence>MDLEDVLKELQGLTKIEEMLIAQIFLVISVYCLYEGQYTTSGLAHRDFQVHYIKLA</sequence>
<evidence type="ECO:0000313" key="2">
    <source>
        <dbReference type="Proteomes" id="UP000789759"/>
    </source>
</evidence>
<dbReference type="Proteomes" id="UP000789759">
    <property type="component" value="Unassembled WGS sequence"/>
</dbReference>
<dbReference type="OrthoDB" id="2448314at2759"/>
<dbReference type="EMBL" id="CAJVQA010009265">
    <property type="protein sequence ID" value="CAG8682966.1"/>
    <property type="molecule type" value="Genomic_DNA"/>
</dbReference>
<dbReference type="AlphaFoldDB" id="A0A9N9HKN6"/>